<evidence type="ECO:0000256" key="7">
    <source>
        <dbReference type="RuleBase" id="RU364079"/>
    </source>
</evidence>
<keyword evidence="3" id="KW-0812">Transmembrane</keyword>
<name>A0ABQ8SLT4_PERAM</name>
<evidence type="ECO:0000256" key="6">
    <source>
        <dbReference type="ARBA" id="ARBA00023136"/>
    </source>
</evidence>
<accession>A0ABQ8SLT4</accession>
<evidence type="ECO:0000313" key="9">
    <source>
        <dbReference type="Proteomes" id="UP001148838"/>
    </source>
</evidence>
<keyword evidence="7" id="KW-0443">Lipid metabolism</keyword>
<keyword evidence="9" id="KW-1185">Reference proteome</keyword>
<keyword evidence="4 7" id="KW-0378">Hydrolase</keyword>
<dbReference type="EC" id="3.5.1.-" evidence="7"/>
<comment type="caution">
    <text evidence="8">The sequence shown here is derived from an EMBL/GenBank/DDBJ whole genome shotgun (WGS) entry which is preliminary data.</text>
</comment>
<keyword evidence="6" id="KW-0472">Membrane</keyword>
<organism evidence="8 9">
    <name type="scientific">Periplaneta americana</name>
    <name type="common">American cockroach</name>
    <name type="synonym">Blatta americana</name>
    <dbReference type="NCBI Taxonomy" id="6978"/>
    <lineage>
        <taxon>Eukaryota</taxon>
        <taxon>Metazoa</taxon>
        <taxon>Ecdysozoa</taxon>
        <taxon>Arthropoda</taxon>
        <taxon>Hexapoda</taxon>
        <taxon>Insecta</taxon>
        <taxon>Pterygota</taxon>
        <taxon>Neoptera</taxon>
        <taxon>Polyneoptera</taxon>
        <taxon>Dictyoptera</taxon>
        <taxon>Blattodea</taxon>
        <taxon>Blattoidea</taxon>
        <taxon>Blattidae</taxon>
        <taxon>Blattinae</taxon>
        <taxon>Periplaneta</taxon>
    </lineage>
</organism>
<gene>
    <name evidence="8" type="ORF">ANN_23240</name>
</gene>
<dbReference type="InterPro" id="IPR008901">
    <property type="entry name" value="ACER"/>
</dbReference>
<evidence type="ECO:0000256" key="1">
    <source>
        <dbReference type="ARBA" id="ARBA00004141"/>
    </source>
</evidence>
<dbReference type="Proteomes" id="UP001148838">
    <property type="component" value="Unassembled WGS sequence"/>
</dbReference>
<evidence type="ECO:0000313" key="8">
    <source>
        <dbReference type="EMBL" id="KAJ4434672.1"/>
    </source>
</evidence>
<evidence type="ECO:0000256" key="4">
    <source>
        <dbReference type="ARBA" id="ARBA00022801"/>
    </source>
</evidence>
<evidence type="ECO:0000256" key="3">
    <source>
        <dbReference type="ARBA" id="ARBA00022692"/>
    </source>
</evidence>
<reference evidence="8 9" key="1">
    <citation type="journal article" date="2022" name="Allergy">
        <title>Genome assembly and annotation of Periplaneta americana reveal a comprehensive cockroach allergen profile.</title>
        <authorList>
            <person name="Wang L."/>
            <person name="Xiong Q."/>
            <person name="Saelim N."/>
            <person name="Wang L."/>
            <person name="Nong W."/>
            <person name="Wan A.T."/>
            <person name="Shi M."/>
            <person name="Liu X."/>
            <person name="Cao Q."/>
            <person name="Hui J.H.L."/>
            <person name="Sookrung N."/>
            <person name="Leung T.F."/>
            <person name="Tungtrongchitr A."/>
            <person name="Tsui S.K.W."/>
        </authorList>
    </citation>
    <scope>NUCLEOTIDE SEQUENCE [LARGE SCALE GENOMIC DNA]</scope>
    <source>
        <strain evidence="8">PWHHKU_190912</strain>
    </source>
</reference>
<evidence type="ECO:0000256" key="5">
    <source>
        <dbReference type="ARBA" id="ARBA00022989"/>
    </source>
</evidence>
<dbReference type="EMBL" id="JAJSOF020000025">
    <property type="protein sequence ID" value="KAJ4434672.1"/>
    <property type="molecule type" value="Genomic_DNA"/>
</dbReference>
<comment type="similarity">
    <text evidence="2 7">Belongs to the alkaline ceramidase family.</text>
</comment>
<keyword evidence="5" id="KW-1133">Transmembrane helix</keyword>
<evidence type="ECO:0000256" key="2">
    <source>
        <dbReference type="ARBA" id="ARBA00009780"/>
    </source>
</evidence>
<protein>
    <recommendedName>
        <fullName evidence="7">Alkaline ceramidase</fullName>
        <ecNumber evidence="7">3.5.1.-</ecNumber>
    </recommendedName>
</protein>
<comment type="subcellular location">
    <subcellularLocation>
        <location evidence="1">Membrane</location>
        <topology evidence="1">Multi-pass membrane protein</topology>
    </subcellularLocation>
</comment>
<comment type="function">
    <text evidence="7">Hydrolyzes the sphingolipid ceramide into sphingosine and free fatty acid.</text>
</comment>
<proteinExistence type="inferred from homology"/>
<sequence length="160" mass="18005">MSPGSSTESYPAFARIGLRENPGKNLNQLRCKQSHTPCMCKRGKIKCVHYLTDLSVTGRLLRYFTVHKDIMWKHLEPGSSPVDWCEGNYLISPLIAEFVNTKILTEETLTVNSEAKGSLSVVFGTVLCDIYSNQELAEVHFMYGKADGSAVLARRLYQER</sequence>
<dbReference type="Pfam" id="PF05875">
    <property type="entry name" value="Ceramidase"/>
    <property type="match status" value="1"/>
</dbReference>